<organism evidence="3 4">
    <name type="scientific">Allacma fusca</name>
    <dbReference type="NCBI Taxonomy" id="39272"/>
    <lineage>
        <taxon>Eukaryota</taxon>
        <taxon>Metazoa</taxon>
        <taxon>Ecdysozoa</taxon>
        <taxon>Arthropoda</taxon>
        <taxon>Hexapoda</taxon>
        <taxon>Collembola</taxon>
        <taxon>Symphypleona</taxon>
        <taxon>Sminthuridae</taxon>
        <taxon>Allacma</taxon>
    </lineage>
</organism>
<evidence type="ECO:0000256" key="1">
    <source>
        <dbReference type="SAM" id="MobiDB-lite"/>
    </source>
</evidence>
<name>A0A8J2Q017_9HEXA</name>
<dbReference type="AlphaFoldDB" id="A0A8J2Q017"/>
<evidence type="ECO:0000313" key="3">
    <source>
        <dbReference type="EMBL" id="CAG7828255.1"/>
    </source>
</evidence>
<accession>A0A8J2Q017</accession>
<feature type="region of interest" description="Disordered" evidence="1">
    <location>
        <begin position="73"/>
        <end position="92"/>
    </location>
</feature>
<sequence length="182" mass="19721">MPTTRRMTPHEAMSQLLLASLATTFPTAASAKFSLNSTETPTTQATPEELPTPQRRVMDVAPQATTTDKPFFRQVSTEGPKTGTTTPKPKMAPVYLRPSVTISSKGERIRREETTLKPLLLPTISARILQSQGPKIIELGGNDTDSLPALELKSNKLENDTANNIKDDIDLAPDSPVVGLIT</sequence>
<keyword evidence="4" id="KW-1185">Reference proteome</keyword>
<feature type="chain" id="PRO_5035317551" evidence="2">
    <location>
        <begin position="32"/>
        <end position="182"/>
    </location>
</feature>
<feature type="compositionally biased region" description="Low complexity" evidence="1">
    <location>
        <begin position="79"/>
        <end position="89"/>
    </location>
</feature>
<comment type="caution">
    <text evidence="3">The sequence shown here is derived from an EMBL/GenBank/DDBJ whole genome shotgun (WGS) entry which is preliminary data.</text>
</comment>
<keyword evidence="2" id="KW-0732">Signal</keyword>
<feature type="signal peptide" evidence="2">
    <location>
        <begin position="1"/>
        <end position="31"/>
    </location>
</feature>
<feature type="non-terminal residue" evidence="3">
    <location>
        <position position="182"/>
    </location>
</feature>
<protein>
    <submittedName>
        <fullName evidence="3">Uncharacterized protein</fullName>
    </submittedName>
</protein>
<gene>
    <name evidence="3" type="ORF">AFUS01_LOCUS38197</name>
</gene>
<reference evidence="3" key="1">
    <citation type="submission" date="2021-06" db="EMBL/GenBank/DDBJ databases">
        <authorList>
            <person name="Hodson N. C."/>
            <person name="Mongue J. A."/>
            <person name="Jaron S. K."/>
        </authorList>
    </citation>
    <scope>NUCLEOTIDE SEQUENCE</scope>
</reference>
<dbReference type="EMBL" id="CAJVCH010546836">
    <property type="protein sequence ID" value="CAG7828255.1"/>
    <property type="molecule type" value="Genomic_DNA"/>
</dbReference>
<feature type="compositionally biased region" description="Low complexity" evidence="1">
    <location>
        <begin position="38"/>
        <end position="53"/>
    </location>
</feature>
<proteinExistence type="predicted"/>
<evidence type="ECO:0000313" key="4">
    <source>
        <dbReference type="Proteomes" id="UP000708208"/>
    </source>
</evidence>
<feature type="region of interest" description="Disordered" evidence="1">
    <location>
        <begin position="32"/>
        <end position="53"/>
    </location>
</feature>
<evidence type="ECO:0000256" key="2">
    <source>
        <dbReference type="SAM" id="SignalP"/>
    </source>
</evidence>
<dbReference type="Proteomes" id="UP000708208">
    <property type="component" value="Unassembled WGS sequence"/>
</dbReference>